<dbReference type="OrthoDB" id="9804721at2"/>
<name>A0A252BVG6_9PROT</name>
<accession>A0A252BVG6</accession>
<dbReference type="CDD" id="cd00293">
    <property type="entry name" value="USP-like"/>
    <property type="match status" value="1"/>
</dbReference>
<dbReference type="Pfam" id="PF00582">
    <property type="entry name" value="Usp"/>
    <property type="match status" value="1"/>
</dbReference>
<comment type="caution">
    <text evidence="2">The sequence shown here is derived from an EMBL/GenBank/DDBJ whole genome shotgun (WGS) entry which is preliminary data.</text>
</comment>
<protein>
    <recommendedName>
        <fullName evidence="1">UspA domain-containing protein</fullName>
    </recommendedName>
</protein>
<evidence type="ECO:0000313" key="3">
    <source>
        <dbReference type="Proteomes" id="UP000194931"/>
    </source>
</evidence>
<dbReference type="AlphaFoldDB" id="A0A252BVG6"/>
<dbReference type="InterPro" id="IPR006016">
    <property type="entry name" value="UspA"/>
</dbReference>
<dbReference type="EMBL" id="JOPJ01000008">
    <property type="protein sequence ID" value="OUJ12948.1"/>
    <property type="molecule type" value="Genomic_DNA"/>
</dbReference>
<organism evidence="2 3">
    <name type="scientific">Acetobacter okinawensis</name>
    <dbReference type="NCBI Taxonomy" id="1076594"/>
    <lineage>
        <taxon>Bacteria</taxon>
        <taxon>Pseudomonadati</taxon>
        <taxon>Pseudomonadota</taxon>
        <taxon>Alphaproteobacteria</taxon>
        <taxon>Acetobacterales</taxon>
        <taxon>Acetobacteraceae</taxon>
        <taxon>Acetobacter</taxon>
    </lineage>
</organism>
<keyword evidence="3" id="KW-1185">Reference proteome</keyword>
<gene>
    <name evidence="2" type="ORF">HK26_12440</name>
</gene>
<proteinExistence type="predicted"/>
<dbReference type="eggNOG" id="COG0589">
    <property type="taxonomic scope" value="Bacteria"/>
</dbReference>
<dbReference type="STRING" id="1236501.GCA_000613865_00289"/>
<feature type="domain" description="UspA" evidence="1">
    <location>
        <begin position="204"/>
        <end position="269"/>
    </location>
</feature>
<evidence type="ECO:0000259" key="1">
    <source>
        <dbReference type="Pfam" id="PF00582"/>
    </source>
</evidence>
<dbReference type="Proteomes" id="UP000194931">
    <property type="component" value="Unassembled WGS sequence"/>
</dbReference>
<dbReference type="SUPFAM" id="SSF52402">
    <property type="entry name" value="Adenine nucleotide alpha hydrolases-like"/>
    <property type="match status" value="1"/>
</dbReference>
<reference evidence="3" key="1">
    <citation type="submission" date="2014-06" db="EMBL/GenBank/DDBJ databases">
        <authorList>
            <person name="Winans N.J."/>
            <person name="Newell P.D."/>
            <person name="Douglas A.E."/>
        </authorList>
    </citation>
    <scope>NUCLEOTIDE SEQUENCE [LARGE SCALE GENOMIC DNA]</scope>
</reference>
<dbReference type="Gene3D" id="3.40.50.12370">
    <property type="match status" value="1"/>
</dbReference>
<evidence type="ECO:0000313" key="2">
    <source>
        <dbReference type="EMBL" id="OUJ12948.1"/>
    </source>
</evidence>
<sequence length="272" mass="28598">MRLVAVLDDVPSAARTLSTAGQLAERLGGADLCVFHPIPTIDPDFQSPDEGLPDPAQQARFAQSVAAHACTLRQIFAPWQATLPNNTPAHWLEQAGDIRTTLPTVASTADFVVLGPANPNCTQATRQIFATTLYATQAAVLITPPVAQASLGLHPVVAWQNSPNLLRAVHSAMPLLLTAQQVTILMGEHQPGTAPDPALLAQLRASGVAVALERFALAGSGVGAQIRTLATQAGADLLVMGAYGRPHFVEWLFGGPTVDLLASATWPILTQH</sequence>